<keyword evidence="6" id="KW-0119">Carbohydrate metabolism</keyword>
<keyword evidence="8" id="KW-0325">Glycoprotein</keyword>
<accession>F6V9R6</accession>
<keyword evidence="6" id="KW-0146">Chitin degradation</keyword>
<dbReference type="GeneID" id="100180614"/>
<evidence type="ECO:0000256" key="8">
    <source>
        <dbReference type="ARBA" id="ARBA00023180"/>
    </source>
</evidence>
<evidence type="ECO:0000256" key="4">
    <source>
        <dbReference type="ARBA" id="ARBA00022729"/>
    </source>
</evidence>
<dbReference type="EMBL" id="EAAA01000141">
    <property type="status" value="NOT_ANNOTATED_CDS"/>
    <property type="molecule type" value="Genomic_DNA"/>
</dbReference>
<feature type="domain" description="Chitin-binding type-2" evidence="11">
    <location>
        <begin position="22"/>
        <end position="84"/>
    </location>
</feature>
<feature type="domain" description="Chitin-binding type-2" evidence="11">
    <location>
        <begin position="134"/>
        <end position="196"/>
    </location>
</feature>
<dbReference type="HOGENOM" id="CLU_782923_0_0_1"/>
<evidence type="ECO:0000256" key="9">
    <source>
        <dbReference type="SAM" id="MobiDB-lite"/>
    </source>
</evidence>
<evidence type="ECO:0000313" key="12">
    <source>
        <dbReference type="Ensembl" id="ENSCINP00000010801.3"/>
    </source>
</evidence>
<evidence type="ECO:0000313" key="13">
    <source>
        <dbReference type="Proteomes" id="UP000008144"/>
    </source>
</evidence>
<dbReference type="AlphaFoldDB" id="F6V9R6"/>
<name>F6V9R6_CIOIN</name>
<dbReference type="PANTHER" id="PTHR23301">
    <property type="entry name" value="CHITIN BINDING PERITROPHIN-A"/>
    <property type="match status" value="1"/>
</dbReference>
<dbReference type="Proteomes" id="UP000008144">
    <property type="component" value="Chromosome 1"/>
</dbReference>
<reference evidence="13" key="1">
    <citation type="journal article" date="2002" name="Science">
        <title>The draft genome of Ciona intestinalis: insights into chordate and vertebrate origins.</title>
        <authorList>
            <person name="Dehal P."/>
            <person name="Satou Y."/>
            <person name="Campbell R.K."/>
            <person name="Chapman J."/>
            <person name="Degnan B."/>
            <person name="De Tomaso A."/>
            <person name="Davidson B."/>
            <person name="Di Gregorio A."/>
            <person name="Gelpke M."/>
            <person name="Goodstein D.M."/>
            <person name="Harafuji N."/>
            <person name="Hastings K.E."/>
            <person name="Ho I."/>
            <person name="Hotta K."/>
            <person name="Huang W."/>
            <person name="Kawashima T."/>
            <person name="Lemaire P."/>
            <person name="Martinez D."/>
            <person name="Meinertzhagen I.A."/>
            <person name="Necula S."/>
            <person name="Nonaka M."/>
            <person name="Putnam N."/>
            <person name="Rash S."/>
            <person name="Saiga H."/>
            <person name="Satake M."/>
            <person name="Terry A."/>
            <person name="Yamada L."/>
            <person name="Wang H.G."/>
            <person name="Awazu S."/>
            <person name="Azumi K."/>
            <person name="Boore J."/>
            <person name="Branno M."/>
            <person name="Chin-Bow S."/>
            <person name="DeSantis R."/>
            <person name="Doyle S."/>
            <person name="Francino P."/>
            <person name="Keys D.N."/>
            <person name="Haga S."/>
            <person name="Hayashi H."/>
            <person name="Hino K."/>
            <person name="Imai K.S."/>
            <person name="Inaba K."/>
            <person name="Kano S."/>
            <person name="Kobayashi K."/>
            <person name="Kobayashi M."/>
            <person name="Lee B.I."/>
            <person name="Makabe K.W."/>
            <person name="Manohar C."/>
            <person name="Matassi G."/>
            <person name="Medina M."/>
            <person name="Mochizuki Y."/>
            <person name="Mount S."/>
            <person name="Morishita T."/>
            <person name="Miura S."/>
            <person name="Nakayama A."/>
            <person name="Nishizaka S."/>
            <person name="Nomoto H."/>
            <person name="Ohta F."/>
            <person name="Oishi K."/>
            <person name="Rigoutsos I."/>
            <person name="Sano M."/>
            <person name="Sasaki A."/>
            <person name="Sasakura Y."/>
            <person name="Shoguchi E."/>
            <person name="Shin-i T."/>
            <person name="Spagnuolo A."/>
            <person name="Stainier D."/>
            <person name="Suzuki M.M."/>
            <person name="Tassy O."/>
            <person name="Takatori N."/>
            <person name="Tokuoka M."/>
            <person name="Yagi K."/>
            <person name="Yoshizaki F."/>
            <person name="Wada S."/>
            <person name="Zhang C."/>
            <person name="Hyatt P.D."/>
            <person name="Larimer F."/>
            <person name="Detter C."/>
            <person name="Doggett N."/>
            <person name="Glavina T."/>
            <person name="Hawkins T."/>
            <person name="Richardson P."/>
            <person name="Lucas S."/>
            <person name="Kohara Y."/>
            <person name="Levine M."/>
            <person name="Satoh N."/>
            <person name="Rokhsar D.S."/>
        </authorList>
    </citation>
    <scope>NUCLEOTIDE SEQUENCE [LARGE SCALE GENOMIC DNA]</scope>
</reference>
<evidence type="ECO:0000256" key="5">
    <source>
        <dbReference type="ARBA" id="ARBA00022737"/>
    </source>
</evidence>
<reference evidence="12" key="3">
    <citation type="submission" date="2025-08" db="UniProtKB">
        <authorList>
            <consortium name="Ensembl"/>
        </authorList>
    </citation>
    <scope>IDENTIFICATION</scope>
</reference>
<reference evidence="12" key="4">
    <citation type="submission" date="2025-09" db="UniProtKB">
        <authorList>
            <consortium name="Ensembl"/>
        </authorList>
    </citation>
    <scope>IDENTIFICATION</scope>
</reference>
<evidence type="ECO:0000259" key="11">
    <source>
        <dbReference type="PROSITE" id="PS50940"/>
    </source>
</evidence>
<dbReference type="GO" id="GO:0008061">
    <property type="term" value="F:chitin binding"/>
    <property type="evidence" value="ECO:0007669"/>
    <property type="project" value="UniProtKB-KW"/>
</dbReference>
<keyword evidence="7" id="KW-1015">Disulfide bond</keyword>
<dbReference type="EC" id="3.2.1.14" evidence="2"/>
<protein>
    <recommendedName>
        <fullName evidence="2">chitinase</fullName>
        <ecNumber evidence="2">3.2.1.14</ecNumber>
    </recommendedName>
</protein>
<organism evidence="12 13">
    <name type="scientific">Ciona intestinalis</name>
    <name type="common">Transparent sea squirt</name>
    <name type="synonym">Ascidia intestinalis</name>
    <dbReference type="NCBI Taxonomy" id="7719"/>
    <lineage>
        <taxon>Eukaryota</taxon>
        <taxon>Metazoa</taxon>
        <taxon>Chordata</taxon>
        <taxon>Tunicata</taxon>
        <taxon>Ascidiacea</taxon>
        <taxon>Phlebobranchia</taxon>
        <taxon>Cionidae</taxon>
        <taxon>Ciona</taxon>
    </lineage>
</organism>
<dbReference type="InterPro" id="IPR051940">
    <property type="entry name" value="Chitin_bind-dev_reg"/>
</dbReference>
<dbReference type="SMART" id="SM00494">
    <property type="entry name" value="ChtBD2"/>
    <property type="match status" value="2"/>
</dbReference>
<dbReference type="InParanoid" id="F6V9R6"/>
<feature type="region of interest" description="Disordered" evidence="9">
    <location>
        <begin position="198"/>
        <end position="222"/>
    </location>
</feature>
<keyword evidence="4 10" id="KW-0732">Signal</keyword>
<dbReference type="KEGG" id="cin:100180614"/>
<comment type="catalytic activity">
    <reaction evidence="1">
        <text>Random endo-hydrolysis of N-acetyl-beta-D-glucosaminide (1-&gt;4)-beta-linkages in chitin and chitodextrins.</text>
        <dbReference type="EC" id="3.2.1.14"/>
    </reaction>
</comment>
<gene>
    <name evidence="12" type="primary">LOC100180614</name>
</gene>
<evidence type="ECO:0000256" key="3">
    <source>
        <dbReference type="ARBA" id="ARBA00022669"/>
    </source>
</evidence>
<evidence type="ECO:0000256" key="10">
    <source>
        <dbReference type="SAM" id="SignalP"/>
    </source>
</evidence>
<keyword evidence="3" id="KW-0147">Chitin-binding</keyword>
<evidence type="ECO:0000256" key="7">
    <source>
        <dbReference type="ARBA" id="ARBA00023157"/>
    </source>
</evidence>
<dbReference type="InterPro" id="IPR036508">
    <property type="entry name" value="Chitin-bd_dom_sf"/>
</dbReference>
<sequence length="354" mass="38064">MLMSIFPICVLAIAVVQVTAQDSRCMDSSGNGISTIPFEKPGDCANFYQCDNGRLLTRPCGVGTVFNPVHLVCDWPRNVVGCDGSNPVRQTTTGATTTGVVSTTTSTGASTTTSVPVTNAPTTTITAPTTTNSPDSCRNAAGNPISSIPFPKPGDCHNYYQCDNGRLLTRPCGVGTVFNPVHLVCDWPRNVVGCNGSIPPPTTTETTTTMDPMTSTQGPVTSPPPTVMPTANPNVPVILCPEVNDASGCSLRSSFICEFIKWRVGVNVWLKKFQEWGAQNGVQINSPSLVCPDLNIQCKNPQQLRQFKDMNNCLVAYCEDGLYLSGPDAQTWRTHFANWRKIYASWTAAQCNAQ</sequence>
<dbReference type="GO" id="GO:0005576">
    <property type="term" value="C:extracellular region"/>
    <property type="evidence" value="ECO:0007669"/>
    <property type="project" value="InterPro"/>
</dbReference>
<dbReference type="Gene3D" id="2.170.140.10">
    <property type="entry name" value="Chitin binding domain"/>
    <property type="match status" value="2"/>
</dbReference>
<dbReference type="Pfam" id="PF01607">
    <property type="entry name" value="CBM_14"/>
    <property type="match status" value="2"/>
</dbReference>
<dbReference type="SUPFAM" id="SSF57625">
    <property type="entry name" value="Invertebrate chitin-binding proteins"/>
    <property type="match status" value="2"/>
</dbReference>
<keyword evidence="5" id="KW-0677">Repeat</keyword>
<feature type="signal peptide" evidence="10">
    <location>
        <begin position="1"/>
        <end position="20"/>
    </location>
</feature>
<dbReference type="STRING" id="7719.ENSCINP00000010801"/>
<feature type="region of interest" description="Disordered" evidence="9">
    <location>
        <begin position="93"/>
        <end position="118"/>
    </location>
</feature>
<dbReference type="Ensembl" id="ENSCINT00000010801.3">
    <property type="protein sequence ID" value="ENSCINP00000010801.3"/>
    <property type="gene ID" value="ENSCING00000005255.3"/>
</dbReference>
<dbReference type="GO" id="GO:0008843">
    <property type="term" value="F:endochitinase activity"/>
    <property type="evidence" value="ECO:0007669"/>
    <property type="project" value="UniProtKB-EC"/>
</dbReference>
<feature type="compositionally biased region" description="Low complexity" evidence="9">
    <location>
        <begin position="203"/>
        <end position="220"/>
    </location>
</feature>
<dbReference type="PANTHER" id="PTHR23301:SF0">
    <property type="entry name" value="CHITIN-BINDING TYPE-2 DOMAIN-CONTAINING PROTEIN-RELATED"/>
    <property type="match status" value="1"/>
</dbReference>
<evidence type="ECO:0000256" key="6">
    <source>
        <dbReference type="ARBA" id="ARBA00023024"/>
    </source>
</evidence>
<dbReference type="OrthoDB" id="6020543at2759"/>
<proteinExistence type="predicted"/>
<accession>A0A1W2WKI7</accession>
<evidence type="ECO:0000256" key="2">
    <source>
        <dbReference type="ARBA" id="ARBA00012729"/>
    </source>
</evidence>
<evidence type="ECO:0000256" key="1">
    <source>
        <dbReference type="ARBA" id="ARBA00000822"/>
    </source>
</evidence>
<dbReference type="PROSITE" id="PS50940">
    <property type="entry name" value="CHIT_BIND_II"/>
    <property type="match status" value="2"/>
</dbReference>
<dbReference type="RefSeq" id="XP_002130655.1">
    <property type="nucleotide sequence ID" value="XM_002130619.5"/>
</dbReference>
<dbReference type="InterPro" id="IPR002557">
    <property type="entry name" value="Chitin-bd_dom"/>
</dbReference>
<keyword evidence="13" id="KW-1185">Reference proteome</keyword>
<dbReference type="GeneTree" id="ENSGT00940000166041"/>
<feature type="chain" id="PRO_5014090263" description="chitinase" evidence="10">
    <location>
        <begin position="21"/>
        <end position="354"/>
    </location>
</feature>
<dbReference type="GO" id="GO:0006032">
    <property type="term" value="P:chitin catabolic process"/>
    <property type="evidence" value="ECO:0007669"/>
    <property type="project" value="UniProtKB-KW"/>
</dbReference>
<reference evidence="12" key="2">
    <citation type="journal article" date="2008" name="Genome Biol.">
        <title>Improved genome assembly and evidence-based global gene model set for the chordate Ciona intestinalis: new insight into intron and operon populations.</title>
        <authorList>
            <person name="Satou Y."/>
            <person name="Mineta K."/>
            <person name="Ogasawara M."/>
            <person name="Sasakura Y."/>
            <person name="Shoguchi E."/>
            <person name="Ueno K."/>
            <person name="Yamada L."/>
            <person name="Matsumoto J."/>
            <person name="Wasserscheid J."/>
            <person name="Dewar K."/>
            <person name="Wiley G.B."/>
            <person name="Macmil S.L."/>
            <person name="Roe B.A."/>
            <person name="Zeller R.W."/>
            <person name="Hastings K.E."/>
            <person name="Lemaire P."/>
            <person name="Lindquist E."/>
            <person name="Endo T."/>
            <person name="Hotta K."/>
            <person name="Inaba K."/>
        </authorList>
    </citation>
    <scope>NUCLEOTIDE SEQUENCE [LARGE SCALE GENOMIC DNA]</scope>
    <source>
        <strain evidence="12">wild type</strain>
    </source>
</reference>
<keyword evidence="6" id="KW-0624">Polysaccharide degradation</keyword>